<dbReference type="SMART" id="SM00342">
    <property type="entry name" value="HTH_ARAC"/>
    <property type="match status" value="1"/>
</dbReference>
<sequence length="89" mass="10413">MANSLATNPKYLSEIIKTYKNHNFTSYINELRINYIIKNLYENPIYREYKIASLAEECGYGTPRVFVNAFKQQTGFTPSYFVEQLKTVV</sequence>
<keyword evidence="6" id="KW-1185">Reference proteome</keyword>
<accession>A0A086A3K8</accession>
<organism evidence="5 6">
    <name type="scientific">Chryseobacterium soli</name>
    <dbReference type="NCBI Taxonomy" id="445961"/>
    <lineage>
        <taxon>Bacteria</taxon>
        <taxon>Pseudomonadati</taxon>
        <taxon>Bacteroidota</taxon>
        <taxon>Flavobacteriia</taxon>
        <taxon>Flavobacteriales</taxon>
        <taxon>Weeksellaceae</taxon>
        <taxon>Chryseobacterium group</taxon>
        <taxon>Chryseobacterium</taxon>
    </lineage>
</organism>
<gene>
    <name evidence="5" type="ORF">IW15_16080</name>
</gene>
<dbReference type="Proteomes" id="UP000028705">
    <property type="component" value="Unassembled WGS sequence"/>
</dbReference>
<dbReference type="PANTHER" id="PTHR43280:SF34">
    <property type="entry name" value="ARAC-FAMILY TRANSCRIPTIONAL REGULATOR"/>
    <property type="match status" value="1"/>
</dbReference>
<evidence type="ECO:0000313" key="5">
    <source>
        <dbReference type="EMBL" id="KFF11272.1"/>
    </source>
</evidence>
<protein>
    <submittedName>
        <fullName evidence="5">Transcriptional regulator</fullName>
    </submittedName>
</protein>
<dbReference type="eggNOG" id="COG2207">
    <property type="taxonomic scope" value="Bacteria"/>
</dbReference>
<dbReference type="EMBL" id="JPRH01000007">
    <property type="protein sequence ID" value="KFF11272.1"/>
    <property type="molecule type" value="Genomic_DNA"/>
</dbReference>
<reference evidence="5 6" key="1">
    <citation type="submission" date="2014-07" db="EMBL/GenBank/DDBJ databases">
        <title>Genome of Chryseobacterium soli DSM 19298.</title>
        <authorList>
            <person name="Stropko S.J."/>
            <person name="Pipes S.E."/>
            <person name="Newman J."/>
        </authorList>
    </citation>
    <scope>NUCLEOTIDE SEQUENCE [LARGE SCALE GENOMIC DNA]</scope>
    <source>
        <strain evidence="5 6">DSM 19298</strain>
    </source>
</reference>
<evidence type="ECO:0000259" key="4">
    <source>
        <dbReference type="PROSITE" id="PS01124"/>
    </source>
</evidence>
<name>A0A086A3K8_9FLAO</name>
<dbReference type="STRING" id="445961.IW15_16080"/>
<dbReference type="InterPro" id="IPR009057">
    <property type="entry name" value="Homeodomain-like_sf"/>
</dbReference>
<evidence type="ECO:0000256" key="1">
    <source>
        <dbReference type="ARBA" id="ARBA00023015"/>
    </source>
</evidence>
<dbReference type="PROSITE" id="PS01124">
    <property type="entry name" value="HTH_ARAC_FAMILY_2"/>
    <property type="match status" value="1"/>
</dbReference>
<dbReference type="Pfam" id="PF12833">
    <property type="entry name" value="HTH_18"/>
    <property type="match status" value="1"/>
</dbReference>
<keyword evidence="2" id="KW-0238">DNA-binding</keyword>
<dbReference type="GO" id="GO:0003700">
    <property type="term" value="F:DNA-binding transcription factor activity"/>
    <property type="evidence" value="ECO:0007669"/>
    <property type="project" value="InterPro"/>
</dbReference>
<dbReference type="SUPFAM" id="SSF46689">
    <property type="entry name" value="Homeodomain-like"/>
    <property type="match status" value="1"/>
</dbReference>
<keyword evidence="3" id="KW-0804">Transcription</keyword>
<dbReference type="InterPro" id="IPR018060">
    <property type="entry name" value="HTH_AraC"/>
</dbReference>
<dbReference type="AlphaFoldDB" id="A0A086A3K8"/>
<evidence type="ECO:0000256" key="3">
    <source>
        <dbReference type="ARBA" id="ARBA00023163"/>
    </source>
</evidence>
<comment type="caution">
    <text evidence="5">The sequence shown here is derived from an EMBL/GenBank/DDBJ whole genome shotgun (WGS) entry which is preliminary data.</text>
</comment>
<feature type="domain" description="HTH araC/xylS-type" evidence="4">
    <location>
        <begin position="1"/>
        <end position="84"/>
    </location>
</feature>
<evidence type="ECO:0000256" key="2">
    <source>
        <dbReference type="ARBA" id="ARBA00023125"/>
    </source>
</evidence>
<keyword evidence="1" id="KW-0805">Transcription regulation</keyword>
<dbReference type="GO" id="GO:0043565">
    <property type="term" value="F:sequence-specific DNA binding"/>
    <property type="evidence" value="ECO:0007669"/>
    <property type="project" value="InterPro"/>
</dbReference>
<dbReference type="Gene3D" id="1.10.10.60">
    <property type="entry name" value="Homeodomain-like"/>
    <property type="match status" value="2"/>
</dbReference>
<proteinExistence type="predicted"/>
<evidence type="ECO:0000313" key="6">
    <source>
        <dbReference type="Proteomes" id="UP000028705"/>
    </source>
</evidence>
<dbReference type="PANTHER" id="PTHR43280">
    <property type="entry name" value="ARAC-FAMILY TRANSCRIPTIONAL REGULATOR"/>
    <property type="match status" value="1"/>
</dbReference>